<proteinExistence type="predicted"/>
<evidence type="ECO:0000313" key="2">
    <source>
        <dbReference type="EMBL" id="ATL67644.1"/>
    </source>
</evidence>
<protein>
    <submittedName>
        <fullName evidence="2">Uncharacterized protein</fullName>
    </submittedName>
</protein>
<dbReference type="KEGG" id="ntp:CRH09_17005"/>
<name>A0A291RKF2_9NOCA</name>
<reference evidence="2 3" key="1">
    <citation type="submission" date="2017-10" db="EMBL/GenBank/DDBJ databases">
        <title>Comparative genomics between pathogenic Norcardia.</title>
        <authorList>
            <person name="Zeng L."/>
        </authorList>
    </citation>
    <scope>NUCLEOTIDE SEQUENCE [LARGE SCALE GENOMIC DNA]</scope>
    <source>
        <strain evidence="2 3">NC_YFY_NT001</strain>
    </source>
</reference>
<organism evidence="2 3">
    <name type="scientific">Nocardia terpenica</name>
    <dbReference type="NCBI Taxonomy" id="455432"/>
    <lineage>
        <taxon>Bacteria</taxon>
        <taxon>Bacillati</taxon>
        <taxon>Actinomycetota</taxon>
        <taxon>Actinomycetes</taxon>
        <taxon>Mycobacteriales</taxon>
        <taxon>Nocardiaceae</taxon>
        <taxon>Nocardia</taxon>
    </lineage>
</organism>
<gene>
    <name evidence="2" type="ORF">CRH09_17005</name>
</gene>
<evidence type="ECO:0000313" key="3">
    <source>
        <dbReference type="Proteomes" id="UP000221961"/>
    </source>
</evidence>
<feature type="compositionally biased region" description="Low complexity" evidence="1">
    <location>
        <begin position="28"/>
        <end position="37"/>
    </location>
</feature>
<dbReference type="GeneID" id="88359073"/>
<accession>A0A291RKF2</accession>
<sequence length="66" mass="6844">MRIEIRDPQRVQRLRAIVAAGVITAVAAPTSAETAPPTVNPGASDPEDPTPKPFAPAFTIPGVIAK</sequence>
<dbReference type="RefSeq" id="WP_098694770.1">
    <property type="nucleotide sequence ID" value="NZ_CP023778.1"/>
</dbReference>
<dbReference type="Proteomes" id="UP000221961">
    <property type="component" value="Chromosome"/>
</dbReference>
<dbReference type="EMBL" id="CP023778">
    <property type="protein sequence ID" value="ATL67644.1"/>
    <property type="molecule type" value="Genomic_DNA"/>
</dbReference>
<feature type="region of interest" description="Disordered" evidence="1">
    <location>
        <begin position="28"/>
        <end position="66"/>
    </location>
</feature>
<evidence type="ECO:0000256" key="1">
    <source>
        <dbReference type="SAM" id="MobiDB-lite"/>
    </source>
</evidence>
<dbReference type="AlphaFoldDB" id="A0A291RKF2"/>